<dbReference type="Pfam" id="PF24728">
    <property type="entry name" value="DUF7680"/>
    <property type="match status" value="1"/>
</dbReference>
<evidence type="ECO:0000313" key="2">
    <source>
        <dbReference type="EMBL" id="PSR22056.1"/>
    </source>
</evidence>
<gene>
    <name evidence="2" type="ORF">C7B47_16925</name>
</gene>
<sequence>MAERKPYQLHILKDHDNAVRLELWQEAYNTNDKQQDPQKVGTLRGTQFLACQPGLVEVLKNEGHPPSVLTRPRTDPLGLTEDTGIYLGLLFRLARPLRRVERIQNVLQGLVRMTPDERQYFYARVQYSGKGRYMERALRLWLGEE</sequence>
<dbReference type="EMBL" id="PXYX01000095">
    <property type="protein sequence ID" value="PSR22056.1"/>
    <property type="molecule type" value="Genomic_DNA"/>
</dbReference>
<dbReference type="InterPro" id="IPR056097">
    <property type="entry name" value="DUF7680"/>
</dbReference>
<name>A0A2T2WIL1_SULTH</name>
<accession>A0A2T2WIL1</accession>
<organism evidence="2 3">
    <name type="scientific">Sulfobacillus thermosulfidooxidans</name>
    <dbReference type="NCBI Taxonomy" id="28034"/>
    <lineage>
        <taxon>Bacteria</taxon>
        <taxon>Bacillati</taxon>
        <taxon>Bacillota</taxon>
        <taxon>Clostridia</taxon>
        <taxon>Eubacteriales</taxon>
        <taxon>Clostridiales Family XVII. Incertae Sedis</taxon>
        <taxon>Sulfobacillus</taxon>
    </lineage>
</organism>
<dbReference type="Proteomes" id="UP000242705">
    <property type="component" value="Unassembled WGS sequence"/>
</dbReference>
<proteinExistence type="predicted"/>
<protein>
    <recommendedName>
        <fullName evidence="1">DUF7680 domain-containing protein</fullName>
    </recommendedName>
</protein>
<feature type="domain" description="DUF7680" evidence="1">
    <location>
        <begin position="7"/>
        <end position="144"/>
    </location>
</feature>
<comment type="caution">
    <text evidence="2">The sequence shown here is derived from an EMBL/GenBank/DDBJ whole genome shotgun (WGS) entry which is preliminary data.</text>
</comment>
<evidence type="ECO:0000259" key="1">
    <source>
        <dbReference type="Pfam" id="PF24728"/>
    </source>
</evidence>
<dbReference type="AlphaFoldDB" id="A0A2T2WIL1"/>
<evidence type="ECO:0000313" key="3">
    <source>
        <dbReference type="Proteomes" id="UP000242705"/>
    </source>
</evidence>
<reference evidence="2 3" key="1">
    <citation type="journal article" date="2014" name="BMC Genomics">
        <title>Comparison of environmental and isolate Sulfobacillus genomes reveals diverse carbon, sulfur, nitrogen, and hydrogen metabolisms.</title>
        <authorList>
            <person name="Justice N.B."/>
            <person name="Norman A."/>
            <person name="Brown C.T."/>
            <person name="Singh A."/>
            <person name="Thomas B.C."/>
            <person name="Banfield J.F."/>
        </authorList>
    </citation>
    <scope>NUCLEOTIDE SEQUENCE [LARGE SCALE GENOMIC DNA]</scope>
    <source>
        <strain evidence="2">AMDSBA5</strain>
    </source>
</reference>